<protein>
    <submittedName>
        <fullName evidence="1">Sulfotransferase family protein</fullName>
    </submittedName>
</protein>
<sequence length="277" mass="31104">MPETTSSPRHYHFISGLPRSGSTLLAAILRQNPRFSAGMSSPVAGLVHTLLHQMSGQNEYAVFLNNQQRATILRGVVEHYYAGYPAAVVFDTNRTWCSKLPLLTTLFPESKVIACVRDIPWIVDSIERLVRKNVFEPSILFNYNTGGTVYTRTNEIVGSNGLIGQAYDALKEAYYGEQASGRLILVPYESLVSAPERVLQALYTFLEEPAYAHDLENLQFDAEAYDRRAGTPGLHQIRPRIEAAARTTILPPDLFQRFQGDAFWRDSARMRPDIPVL</sequence>
<accession>A0A2I1DKS7</accession>
<evidence type="ECO:0000313" key="2">
    <source>
        <dbReference type="Proteomes" id="UP000234329"/>
    </source>
</evidence>
<dbReference type="InterPro" id="IPR027417">
    <property type="entry name" value="P-loop_NTPase"/>
</dbReference>
<dbReference type="InParanoid" id="A0A2I1DKS7"/>
<organism evidence="1 2">
    <name type="scientific">Acidithiobacillus marinus</name>
    <dbReference type="NCBI Taxonomy" id="187490"/>
    <lineage>
        <taxon>Bacteria</taxon>
        <taxon>Pseudomonadati</taxon>
        <taxon>Pseudomonadota</taxon>
        <taxon>Acidithiobacillia</taxon>
        <taxon>Acidithiobacillales</taxon>
        <taxon>Acidithiobacillaceae</taxon>
        <taxon>Acidithiobacillus</taxon>
    </lineage>
</organism>
<proteinExistence type="predicted"/>
<dbReference type="Proteomes" id="UP000234329">
    <property type="component" value="Unassembled WGS sequence"/>
</dbReference>
<dbReference type="GO" id="GO:0016740">
    <property type="term" value="F:transferase activity"/>
    <property type="evidence" value="ECO:0007669"/>
    <property type="project" value="UniProtKB-KW"/>
</dbReference>
<dbReference type="Gene3D" id="3.40.50.300">
    <property type="entry name" value="P-loop containing nucleotide triphosphate hydrolases"/>
    <property type="match status" value="1"/>
</dbReference>
<dbReference type="Pfam" id="PF13469">
    <property type="entry name" value="Sulfotransfer_3"/>
    <property type="match status" value="1"/>
</dbReference>
<dbReference type="SUPFAM" id="SSF52540">
    <property type="entry name" value="P-loop containing nucleoside triphosphate hydrolases"/>
    <property type="match status" value="1"/>
</dbReference>
<reference evidence="1 2" key="1">
    <citation type="submission" date="2017-03" db="EMBL/GenBank/DDBJ databases">
        <title>Draft genime sequence of the acidophilic sulfur-oxidizing bacterium Acidithiobacillus sp. SH, isolated from seawater.</title>
        <authorList>
            <person name="Sharmin S."/>
            <person name="Tokuhisa M."/>
            <person name="Kanao T."/>
            <person name="Kamimura K."/>
        </authorList>
    </citation>
    <scope>NUCLEOTIDE SEQUENCE [LARGE SCALE GENOMIC DNA]</scope>
    <source>
        <strain evidence="1 2">SH</strain>
    </source>
</reference>
<dbReference type="OrthoDB" id="9766687at2"/>
<keyword evidence="1" id="KW-0808">Transferase</keyword>
<dbReference type="AlphaFoldDB" id="A0A2I1DKS7"/>
<gene>
    <name evidence="1" type="ORF">B1757_10205</name>
</gene>
<dbReference type="RefSeq" id="WP_101538214.1">
    <property type="nucleotide sequence ID" value="NZ_MXAV01000036.1"/>
</dbReference>
<keyword evidence="2" id="KW-1185">Reference proteome</keyword>
<evidence type="ECO:0000313" key="1">
    <source>
        <dbReference type="EMBL" id="PKY10456.1"/>
    </source>
</evidence>
<dbReference type="EMBL" id="MXAV01000036">
    <property type="protein sequence ID" value="PKY10456.1"/>
    <property type="molecule type" value="Genomic_DNA"/>
</dbReference>
<name>A0A2I1DKS7_9PROT</name>
<comment type="caution">
    <text evidence="1">The sequence shown here is derived from an EMBL/GenBank/DDBJ whole genome shotgun (WGS) entry which is preliminary data.</text>
</comment>